<dbReference type="AlphaFoldDB" id="A0AAW2LEX6"/>
<comment type="caution">
    <text evidence="4">The sequence shown here is derived from an EMBL/GenBank/DDBJ whole genome shotgun (WGS) entry which is preliminary data.</text>
</comment>
<dbReference type="PROSITE" id="PS50004">
    <property type="entry name" value="C2"/>
    <property type="match status" value="1"/>
</dbReference>
<name>A0AAW2LEX6_9LAMI</name>
<dbReference type="InterPro" id="IPR035892">
    <property type="entry name" value="C2_domain_sf"/>
</dbReference>
<gene>
    <name evidence="4" type="ORF">Sangu_2113200</name>
</gene>
<accession>A0AAW2LEX6</accession>
<feature type="domain" description="N-acetyltransferase" evidence="3">
    <location>
        <begin position="83"/>
        <end position="221"/>
    </location>
</feature>
<dbReference type="InterPro" id="IPR000008">
    <property type="entry name" value="C2_dom"/>
</dbReference>
<dbReference type="Pfam" id="PF00583">
    <property type="entry name" value="Acetyltransf_1"/>
    <property type="match status" value="1"/>
</dbReference>
<feature type="domain" description="C2" evidence="2">
    <location>
        <begin position="208"/>
        <end position="333"/>
    </location>
</feature>
<evidence type="ECO:0000256" key="1">
    <source>
        <dbReference type="SAM" id="MobiDB-lite"/>
    </source>
</evidence>
<organism evidence="4">
    <name type="scientific">Sesamum angustifolium</name>
    <dbReference type="NCBI Taxonomy" id="2727405"/>
    <lineage>
        <taxon>Eukaryota</taxon>
        <taxon>Viridiplantae</taxon>
        <taxon>Streptophyta</taxon>
        <taxon>Embryophyta</taxon>
        <taxon>Tracheophyta</taxon>
        <taxon>Spermatophyta</taxon>
        <taxon>Magnoliopsida</taxon>
        <taxon>eudicotyledons</taxon>
        <taxon>Gunneridae</taxon>
        <taxon>Pentapetalae</taxon>
        <taxon>asterids</taxon>
        <taxon>lamiids</taxon>
        <taxon>Lamiales</taxon>
        <taxon>Pedaliaceae</taxon>
        <taxon>Sesamum</taxon>
    </lineage>
</organism>
<dbReference type="SUPFAM" id="SSF55729">
    <property type="entry name" value="Acyl-CoA N-acyltransferases (Nat)"/>
    <property type="match status" value="1"/>
</dbReference>
<dbReference type="Gene3D" id="3.40.630.30">
    <property type="match status" value="1"/>
</dbReference>
<dbReference type="InterPro" id="IPR016181">
    <property type="entry name" value="Acyl_CoA_acyltransferase"/>
</dbReference>
<evidence type="ECO:0000313" key="4">
    <source>
        <dbReference type="EMBL" id="KAL0316989.1"/>
    </source>
</evidence>
<dbReference type="Gene3D" id="2.60.40.150">
    <property type="entry name" value="C2 domain"/>
    <property type="match status" value="1"/>
</dbReference>
<dbReference type="InterPro" id="IPR039143">
    <property type="entry name" value="GNPNAT1-like"/>
</dbReference>
<dbReference type="PROSITE" id="PS51186">
    <property type="entry name" value="GNAT"/>
    <property type="match status" value="1"/>
</dbReference>
<dbReference type="InterPro" id="IPR000182">
    <property type="entry name" value="GNAT_dom"/>
</dbReference>
<feature type="region of interest" description="Disordered" evidence="1">
    <location>
        <begin position="389"/>
        <end position="460"/>
    </location>
</feature>
<dbReference type="CDD" id="cd04301">
    <property type="entry name" value="NAT_SF"/>
    <property type="match status" value="1"/>
</dbReference>
<dbReference type="PANTHER" id="PTHR13355:SF15">
    <property type="entry name" value="GCN5-RELATED N-ACETYLTRANSFERASE 3, CHLOROPLASTIC"/>
    <property type="match status" value="1"/>
</dbReference>
<dbReference type="SUPFAM" id="SSF49562">
    <property type="entry name" value="C2 domain (Calcium/lipid-binding domain, CaLB)"/>
    <property type="match status" value="1"/>
</dbReference>
<feature type="compositionally biased region" description="Pro residues" evidence="1">
    <location>
        <begin position="444"/>
        <end position="458"/>
    </location>
</feature>
<feature type="region of interest" description="Disordered" evidence="1">
    <location>
        <begin position="14"/>
        <end position="38"/>
    </location>
</feature>
<dbReference type="EMBL" id="JACGWK010000014">
    <property type="protein sequence ID" value="KAL0316989.1"/>
    <property type="molecule type" value="Genomic_DNA"/>
</dbReference>
<reference evidence="4" key="1">
    <citation type="submission" date="2020-06" db="EMBL/GenBank/DDBJ databases">
        <authorList>
            <person name="Li T."/>
            <person name="Hu X."/>
            <person name="Zhang T."/>
            <person name="Song X."/>
            <person name="Zhang H."/>
            <person name="Dai N."/>
            <person name="Sheng W."/>
            <person name="Hou X."/>
            <person name="Wei L."/>
        </authorList>
    </citation>
    <scope>NUCLEOTIDE SEQUENCE</scope>
    <source>
        <strain evidence="4">G01</strain>
        <tissue evidence="4">Leaf</tissue>
    </source>
</reference>
<dbReference type="GO" id="GO:0008080">
    <property type="term" value="F:N-acetyltransferase activity"/>
    <property type="evidence" value="ECO:0007669"/>
    <property type="project" value="TreeGrafter"/>
</dbReference>
<evidence type="ECO:0000259" key="3">
    <source>
        <dbReference type="PROSITE" id="PS51186"/>
    </source>
</evidence>
<proteinExistence type="predicted"/>
<dbReference type="PANTHER" id="PTHR13355">
    <property type="entry name" value="GLUCOSAMINE 6-PHOSPHATE N-ACETYLTRANSFERASE"/>
    <property type="match status" value="1"/>
</dbReference>
<sequence>MAVAAAVYGGYPPSQFRPSSPSPPRIAAQIKPSPTPPPPIFISTNPAHVNPHHLRELYAICNHSCHRFPTIDAAGRVEPVDALKLRKALSHSPVVVSAFTKPEFLTTQSSASPEVTTFTGIGGDWIRKVAPVTPENGRLIGFGRAVSDLGLTASIYDVMVHPALQGRGIGRMIVQRIIRTLANRGIYDIAALCTDNQRHFFRACGFGDDMLGSITMMYTRSSSGYSNDEQTISAGRKQLRTSSLWKLQWFAVGWIQPEDKYCSRVDTSGNAKPVWKTKFSVAVDTSESKFQDLALHVEVYSREPIFLRESLLGSATIVLKEFLDKYDSKSEVSKPVEEVGSFQLRKKNSNKPRGFIDISIRISEEREGPSSSFPGGEERFNSTGHYGGINLASEHGTLQSSRPPLPPPISQQPEGINMMPIPPNYSHHPPVGGANYAATGGPSYQPPRTSPPPPPPPANVGYFPNFFPTNNYTPSNYINMPSSVAPPGHGRGHGFGMGAGAGALAAGAVIFGDDFLTGFDLPGASGDPSITISTYPPF</sequence>
<protein>
    <submittedName>
        <fullName evidence="4">Histone acetyltransferase TAP1</fullName>
    </submittedName>
</protein>
<dbReference type="Pfam" id="PF00168">
    <property type="entry name" value="C2"/>
    <property type="match status" value="1"/>
</dbReference>
<evidence type="ECO:0000259" key="2">
    <source>
        <dbReference type="PROSITE" id="PS50004"/>
    </source>
</evidence>
<reference evidence="4" key="2">
    <citation type="journal article" date="2024" name="Plant">
        <title>Genomic evolution and insights into agronomic trait innovations of Sesamum species.</title>
        <authorList>
            <person name="Miao H."/>
            <person name="Wang L."/>
            <person name="Qu L."/>
            <person name="Liu H."/>
            <person name="Sun Y."/>
            <person name="Le M."/>
            <person name="Wang Q."/>
            <person name="Wei S."/>
            <person name="Zheng Y."/>
            <person name="Lin W."/>
            <person name="Duan Y."/>
            <person name="Cao H."/>
            <person name="Xiong S."/>
            <person name="Wang X."/>
            <person name="Wei L."/>
            <person name="Li C."/>
            <person name="Ma Q."/>
            <person name="Ju M."/>
            <person name="Zhao R."/>
            <person name="Li G."/>
            <person name="Mu C."/>
            <person name="Tian Q."/>
            <person name="Mei H."/>
            <person name="Zhang T."/>
            <person name="Gao T."/>
            <person name="Zhang H."/>
        </authorList>
    </citation>
    <scope>NUCLEOTIDE SEQUENCE</scope>
    <source>
        <strain evidence="4">G01</strain>
    </source>
</reference>